<keyword evidence="4" id="KW-0560">Oxidoreductase</keyword>
<dbReference type="EMBL" id="LT607411">
    <property type="protein sequence ID" value="SCF22361.1"/>
    <property type="molecule type" value="Genomic_DNA"/>
</dbReference>
<accession>A0A1C4YPT9</accession>
<comment type="cofactor">
    <cofactor evidence="1">
        <name>FMN</name>
        <dbReference type="ChEBI" id="CHEBI:58210"/>
    </cofactor>
</comment>
<sequence length="385" mass="39046">MAESSDSLVVASRPAPAAGGSTTAGFVPPACLADFAELARVVLPAEVWDFVAGGSGTESTLAANRAALDRVAVLPRVLTGVDRPRTDAALPGGTYALPVAVAPMAYQKLLHPDGEPALAAAARAAGVPYVTSTLSSTPIEEIAAAGGPIWFQLYWLRDRGLVADLLARAHAAGCTALMVTVDVPVLGRRLRDVRNGFALPPHVTAANLPAGRDDLAHQGTPGVSAVAVHTGAVFAPALSWADLAWLRERTPLPLLVKGVLDPRDAVRAAEVGADAVVVSNHGGRQFDGAPASVAVLPDVVAAVGERCAVLLDSGIRSGTDVLRALALGATGVLVGRPLLWALAAGGQAGAEAALTLLAAELRDALTLTGCADPAAARHLRTRTGG</sequence>
<feature type="active site" description="Proton acceptor" evidence="6">
    <location>
        <position position="281"/>
    </location>
</feature>
<evidence type="ECO:0000256" key="7">
    <source>
        <dbReference type="PIRSR" id="PIRSR000138-2"/>
    </source>
</evidence>
<evidence type="ECO:0000256" key="1">
    <source>
        <dbReference type="ARBA" id="ARBA00001917"/>
    </source>
</evidence>
<keyword evidence="2 7" id="KW-0285">Flavoprotein</keyword>
<feature type="binding site" evidence="7">
    <location>
        <position position="281"/>
    </location>
    <ligand>
        <name>glyoxylate</name>
        <dbReference type="ChEBI" id="CHEBI:36655"/>
    </ligand>
</feature>
<evidence type="ECO:0000256" key="4">
    <source>
        <dbReference type="ARBA" id="ARBA00023002"/>
    </source>
</evidence>
<evidence type="ECO:0000256" key="3">
    <source>
        <dbReference type="ARBA" id="ARBA00022643"/>
    </source>
</evidence>
<reference evidence="10" key="1">
    <citation type="submission" date="2016-06" db="EMBL/GenBank/DDBJ databases">
        <authorList>
            <person name="Varghese N."/>
            <person name="Submissions Spin"/>
        </authorList>
    </citation>
    <scope>NUCLEOTIDE SEQUENCE [LARGE SCALE GENOMIC DNA]</scope>
    <source>
        <strain evidence="10">DSM 43909</strain>
    </source>
</reference>
<dbReference type="PIRSF" id="PIRSF000138">
    <property type="entry name" value="Al-hdrx_acd_dh"/>
    <property type="match status" value="1"/>
</dbReference>
<dbReference type="InterPro" id="IPR037396">
    <property type="entry name" value="FMN_HAD"/>
</dbReference>
<gene>
    <name evidence="9" type="ORF">GA0074695_4503</name>
</gene>
<name>A0A1C4YPT9_MICVI</name>
<organism evidence="9 10">
    <name type="scientific">Micromonospora viridifaciens</name>
    <dbReference type="NCBI Taxonomy" id="1881"/>
    <lineage>
        <taxon>Bacteria</taxon>
        <taxon>Bacillati</taxon>
        <taxon>Actinomycetota</taxon>
        <taxon>Actinomycetes</taxon>
        <taxon>Micromonosporales</taxon>
        <taxon>Micromonosporaceae</taxon>
        <taxon>Micromonospora</taxon>
    </lineage>
</organism>
<evidence type="ECO:0000256" key="2">
    <source>
        <dbReference type="ARBA" id="ARBA00022630"/>
    </source>
</evidence>
<dbReference type="Gene3D" id="3.20.20.70">
    <property type="entry name" value="Aldolase class I"/>
    <property type="match status" value="1"/>
</dbReference>
<dbReference type="AlphaFoldDB" id="A0A1C4YPT9"/>
<feature type="binding site" evidence="7">
    <location>
        <position position="132"/>
    </location>
    <ligand>
        <name>glyoxylate</name>
        <dbReference type="ChEBI" id="CHEBI:36655"/>
    </ligand>
</feature>
<dbReference type="PANTHER" id="PTHR10578">
    <property type="entry name" value="S -2-HYDROXY-ACID OXIDASE-RELATED"/>
    <property type="match status" value="1"/>
</dbReference>
<feature type="binding site" evidence="7">
    <location>
        <position position="189"/>
    </location>
    <ligand>
        <name>glyoxylate</name>
        <dbReference type="ChEBI" id="CHEBI:36655"/>
    </ligand>
</feature>
<dbReference type="RefSeq" id="WP_089008000.1">
    <property type="nucleotide sequence ID" value="NZ_LT607411.1"/>
</dbReference>
<feature type="binding site" evidence="7">
    <location>
        <position position="180"/>
    </location>
    <ligand>
        <name>FMN</name>
        <dbReference type="ChEBI" id="CHEBI:58210"/>
    </ligand>
</feature>
<dbReference type="PROSITE" id="PS51349">
    <property type="entry name" value="FMN_HYDROXY_ACID_DH_2"/>
    <property type="match status" value="1"/>
</dbReference>
<keyword evidence="10" id="KW-1185">Reference proteome</keyword>
<comment type="similarity">
    <text evidence="5">Belongs to the FMN-dependent alpha-hydroxy acid dehydrogenase family.</text>
</comment>
<feature type="binding site" evidence="7">
    <location>
        <begin position="103"/>
        <end position="105"/>
    </location>
    <ligand>
        <name>FMN</name>
        <dbReference type="ChEBI" id="CHEBI:58210"/>
    </ligand>
</feature>
<feature type="binding site" evidence="7">
    <location>
        <begin position="335"/>
        <end position="336"/>
    </location>
    <ligand>
        <name>FMN</name>
        <dbReference type="ChEBI" id="CHEBI:58210"/>
    </ligand>
</feature>
<dbReference type="Pfam" id="PF01070">
    <property type="entry name" value="FMN_dh"/>
    <property type="match status" value="1"/>
</dbReference>
<evidence type="ECO:0000259" key="8">
    <source>
        <dbReference type="PROSITE" id="PS51349"/>
    </source>
</evidence>
<dbReference type="SUPFAM" id="SSF51395">
    <property type="entry name" value="FMN-linked oxidoreductases"/>
    <property type="match status" value="1"/>
</dbReference>
<dbReference type="GO" id="GO:0010181">
    <property type="term" value="F:FMN binding"/>
    <property type="evidence" value="ECO:0007669"/>
    <property type="project" value="InterPro"/>
</dbReference>
<evidence type="ECO:0000256" key="5">
    <source>
        <dbReference type="ARBA" id="ARBA00024042"/>
    </source>
</evidence>
<evidence type="ECO:0000313" key="10">
    <source>
        <dbReference type="Proteomes" id="UP000198242"/>
    </source>
</evidence>
<dbReference type="FunFam" id="3.20.20.70:FF:000029">
    <property type="entry name" value="L-lactate dehydrogenase"/>
    <property type="match status" value="1"/>
</dbReference>
<evidence type="ECO:0000256" key="6">
    <source>
        <dbReference type="PIRSR" id="PIRSR000138-1"/>
    </source>
</evidence>
<dbReference type="InterPro" id="IPR012133">
    <property type="entry name" value="Alpha-hydoxy_acid_DH_FMN"/>
</dbReference>
<dbReference type="CDD" id="cd02809">
    <property type="entry name" value="alpha_hydroxyacid_oxid_FMN"/>
    <property type="match status" value="1"/>
</dbReference>
<dbReference type="OrthoDB" id="9770452at2"/>
<dbReference type="PANTHER" id="PTHR10578:SF107">
    <property type="entry name" value="2-HYDROXYACID OXIDASE 1"/>
    <property type="match status" value="1"/>
</dbReference>
<dbReference type="PROSITE" id="PS00557">
    <property type="entry name" value="FMN_HYDROXY_ACID_DH_1"/>
    <property type="match status" value="1"/>
</dbReference>
<dbReference type="InterPro" id="IPR008259">
    <property type="entry name" value="FMN_hydac_DH_AS"/>
</dbReference>
<keyword evidence="3 7" id="KW-0288">FMN</keyword>
<feature type="domain" description="FMN hydroxy acid dehydrogenase" evidence="8">
    <location>
        <begin position="24"/>
        <end position="385"/>
    </location>
</feature>
<dbReference type="Proteomes" id="UP000198242">
    <property type="component" value="Chromosome I"/>
</dbReference>
<dbReference type="InterPro" id="IPR000262">
    <property type="entry name" value="FMN-dep_DH"/>
</dbReference>
<dbReference type="GO" id="GO:0016614">
    <property type="term" value="F:oxidoreductase activity, acting on CH-OH group of donors"/>
    <property type="evidence" value="ECO:0007669"/>
    <property type="project" value="UniProtKB-ARBA"/>
</dbReference>
<feature type="binding site" evidence="7">
    <location>
        <position position="257"/>
    </location>
    <ligand>
        <name>FMN</name>
        <dbReference type="ChEBI" id="CHEBI:58210"/>
    </ligand>
</feature>
<evidence type="ECO:0000313" key="9">
    <source>
        <dbReference type="EMBL" id="SCF22361.1"/>
    </source>
</evidence>
<protein>
    <submittedName>
        <fullName evidence="9">4-hydroxymandelate oxidase</fullName>
    </submittedName>
</protein>
<feature type="binding site" evidence="7">
    <location>
        <position position="284"/>
    </location>
    <ligand>
        <name>glyoxylate</name>
        <dbReference type="ChEBI" id="CHEBI:36655"/>
    </ligand>
</feature>
<feature type="binding site" evidence="7">
    <location>
        <position position="154"/>
    </location>
    <ligand>
        <name>glyoxylate</name>
        <dbReference type="ChEBI" id="CHEBI:36655"/>
    </ligand>
</feature>
<feature type="binding site" evidence="7">
    <location>
        <begin position="312"/>
        <end position="316"/>
    </location>
    <ligand>
        <name>FMN</name>
        <dbReference type="ChEBI" id="CHEBI:58210"/>
    </ligand>
</feature>
<feature type="binding site" evidence="7">
    <location>
        <position position="152"/>
    </location>
    <ligand>
        <name>FMN</name>
        <dbReference type="ChEBI" id="CHEBI:58210"/>
    </ligand>
</feature>
<proteinExistence type="inferred from homology"/>
<dbReference type="InterPro" id="IPR013785">
    <property type="entry name" value="Aldolase_TIM"/>
</dbReference>
<feature type="binding site" evidence="7">
    <location>
        <position position="279"/>
    </location>
    <ligand>
        <name>FMN</name>
        <dbReference type="ChEBI" id="CHEBI:58210"/>
    </ligand>
</feature>